<dbReference type="SUPFAM" id="SSF48435">
    <property type="entry name" value="Bacterial muramidases"/>
    <property type="match status" value="1"/>
</dbReference>
<evidence type="ECO:0008006" key="4">
    <source>
        <dbReference type="Google" id="ProtNLM"/>
    </source>
</evidence>
<dbReference type="Proteomes" id="UP000681870">
    <property type="component" value="Unassembled WGS sequence"/>
</dbReference>
<dbReference type="InterPro" id="IPR008939">
    <property type="entry name" value="Lytic_TGlycosylase_superhlx_U"/>
</dbReference>
<reference evidence="2 3" key="1">
    <citation type="submission" date="2021-05" db="EMBL/GenBank/DDBJ databases">
        <title>Ornithinibacillus massiliensis sp. nov.</title>
        <authorList>
            <person name="Iwaza R."/>
            <person name="Lagier J.-C."/>
            <person name="Raoult D."/>
        </authorList>
    </citation>
    <scope>NUCLEOTIDE SEQUENCE [LARGE SCALE GENOMIC DNA]</scope>
    <source>
        <strain evidence="2 3">Marseille-P3601</strain>
    </source>
</reference>
<dbReference type="Gene3D" id="1.25.20.10">
    <property type="entry name" value="Bacterial muramidases"/>
    <property type="match status" value="1"/>
</dbReference>
<dbReference type="EMBL" id="JAGXBY010000004">
    <property type="protein sequence ID" value="MBS3681181.1"/>
    <property type="molecule type" value="Genomic_DNA"/>
</dbReference>
<proteinExistence type="predicted"/>
<keyword evidence="3" id="KW-1185">Reference proteome</keyword>
<comment type="caution">
    <text evidence="2">The sequence shown here is derived from an EMBL/GenBank/DDBJ whole genome shotgun (WGS) entry which is preliminary data.</text>
</comment>
<evidence type="ECO:0000313" key="3">
    <source>
        <dbReference type="Proteomes" id="UP000681870"/>
    </source>
</evidence>
<evidence type="ECO:0000313" key="2">
    <source>
        <dbReference type="EMBL" id="MBS3681181.1"/>
    </source>
</evidence>
<organism evidence="2 3">
    <name type="scientific">Ornithinibacillus massiliensis</name>
    <dbReference type="NCBI Taxonomy" id="1944633"/>
    <lineage>
        <taxon>Bacteria</taxon>
        <taxon>Bacillati</taxon>
        <taxon>Bacillota</taxon>
        <taxon>Bacilli</taxon>
        <taxon>Bacillales</taxon>
        <taxon>Bacillaceae</taxon>
        <taxon>Ornithinibacillus</taxon>
    </lineage>
</organism>
<evidence type="ECO:0000256" key="1">
    <source>
        <dbReference type="ARBA" id="ARBA00022729"/>
    </source>
</evidence>
<keyword evidence="1" id="KW-0732">Signal</keyword>
<accession>A0ABS5MFR8</accession>
<protein>
    <recommendedName>
        <fullName evidence="4">DUF4365 domain-containing protein</fullName>
    </recommendedName>
</protein>
<dbReference type="RefSeq" id="WP_211742166.1">
    <property type="nucleotide sequence ID" value="NZ_JAGXBY010000004.1"/>
</dbReference>
<sequence length="1197" mass="138737">MDNTRIEKKAASVINELFLDRARQIDPNVTTGDKGISFDGSAVIFSDDQITKSSYLSSIPVQVKGKVVDTFSDKIAKFYKFDRDTFKNFQYEDGVVVFLVEILKENFQETKVFFGFLDAKLLENILNDLNDSDNNTRFIELDELSPKLDLDEKFREIAIQRKVYGFKDAKVDAFLKNGFSVEKFSNSFEKSVVESASKNIEQYEYKNPNSQFNIKLKKNMLKVLSQNLILDTFKLSSVYAKIKKLNLIDLLPENNKNLAMLIKARYKAMSRDFDSARAVLTEFSDSTNEWQKEYDKILIESNYDIDEIAPLINKSILSDDERVKYLAAYYLENNKLSQFYELLSSDSAEDEEWQYLHGQYLLRLGSYKEAIEVLRQLNQSRYMIGIKFDELDARFALIANDLFFGLRNRTEAVNNELAFLLDDIEVVRQRVAKVDYIEVPVLERLHFESKILFEPKEGLKRIDQLLRNKGSDYDTQYLIEWKIKMLFLLDKTDNALNYIDQLSEKQISAKVIMFKILLFSKQSAHRTALDYISELFETLKVSGNEHLFGFLTQSYLVAANNYYVVDENTFDTTISNLMDKYRLELPLLFELENSRKHLGNKRYGESFGLIVDRFADYPDSEKVQDAKAFLLRNNELGLAQQLYPAIAAIDQQSADEIVATLYLQNNKNSESLVAISKYSDSDLSESIIAIKAEALNRLNQFRATLQLYKNTTGTTSNFLNQVLIAKINIHDKEDIESIIETGMESNNIYFKLNAAVALIHYGIDLPQGVQMIEKYILKERFNNSELNNILITSHFSNVKKFENNNSLDLYNNIQLKWYKFKEAEDLREFVLVPKGWNLENYDNLEFQETDSNFSLIVQGISVGDSVNFENREYTLIEEKPLSLFVFHESLGRESGEIGSGKPITSIRLNLKDNDLSSFIEVMKKFDTSDQYNKIHDYYKQFHFPSIYSKIISKEDMFEFYLDFFNDKNIEYYVGSEVEYNSNSNYQISVSSIAFLASLSLLDILKEYQNVFLEETQKAWLENRFSKELESTTAGRLNLVDEDNLVLNEKTEEQKRELKDIYRKVVLSSRSLKSTSVGLIDDKVNKLLQFDESSNQAAINEKRILLCEDEALQVVWKIEVGLQVSSVGILISHYFLEIEKNADGFLDVLIQVIELKSAWKLQMSTLKKMSVLVMESQNTSLMSKFNNWFNSYVEYFKS</sequence>
<name>A0ABS5MFR8_9BACI</name>
<gene>
    <name evidence="2" type="ORF">KGF86_13295</name>
</gene>